<reference evidence="1 2" key="1">
    <citation type="submission" date="2016-11" db="EMBL/GenBank/DDBJ databases">
        <title>The macronuclear genome of Stentor coeruleus: a giant cell with tiny introns.</title>
        <authorList>
            <person name="Slabodnick M."/>
            <person name="Ruby J.G."/>
            <person name="Reiff S.B."/>
            <person name="Swart E.C."/>
            <person name="Gosai S."/>
            <person name="Prabakaran S."/>
            <person name="Witkowska E."/>
            <person name="Larue G.E."/>
            <person name="Fisher S."/>
            <person name="Freeman R.M."/>
            <person name="Gunawardena J."/>
            <person name="Chu W."/>
            <person name="Stover N.A."/>
            <person name="Gregory B.D."/>
            <person name="Nowacki M."/>
            <person name="Derisi J."/>
            <person name="Roy S.W."/>
            <person name="Marshall W.F."/>
            <person name="Sood P."/>
        </authorList>
    </citation>
    <scope>NUCLEOTIDE SEQUENCE [LARGE SCALE GENOMIC DNA]</scope>
    <source>
        <strain evidence="1">WM001</strain>
    </source>
</reference>
<protein>
    <submittedName>
        <fullName evidence="1">Uncharacterized protein</fullName>
    </submittedName>
</protein>
<dbReference type="Proteomes" id="UP000187209">
    <property type="component" value="Unassembled WGS sequence"/>
</dbReference>
<dbReference type="EMBL" id="MPUH01000132">
    <property type="protein sequence ID" value="OMJ89171.1"/>
    <property type="molecule type" value="Genomic_DNA"/>
</dbReference>
<accession>A0A1R2CJK2</accession>
<dbReference type="AlphaFoldDB" id="A0A1R2CJK2"/>
<name>A0A1R2CJK2_9CILI</name>
<keyword evidence="2" id="KW-1185">Reference proteome</keyword>
<sequence length="144" mass="16162">MAHRIPIAKHLTSPSFGNPDNSILISPNFRKSNTFPGGYSETAEIKFCTEAISSIQSDGISEGQNTPNFKSIINFDPFDKYFPRENITLSTEDCENNDELERSALVLEELLNFQIDDIPSIYDNSDSKLLNQDKNFVACGCKLF</sequence>
<organism evidence="1 2">
    <name type="scientific">Stentor coeruleus</name>
    <dbReference type="NCBI Taxonomy" id="5963"/>
    <lineage>
        <taxon>Eukaryota</taxon>
        <taxon>Sar</taxon>
        <taxon>Alveolata</taxon>
        <taxon>Ciliophora</taxon>
        <taxon>Postciliodesmatophora</taxon>
        <taxon>Heterotrichea</taxon>
        <taxon>Heterotrichida</taxon>
        <taxon>Stentoridae</taxon>
        <taxon>Stentor</taxon>
    </lineage>
</organism>
<proteinExistence type="predicted"/>
<evidence type="ECO:0000313" key="2">
    <source>
        <dbReference type="Proteomes" id="UP000187209"/>
    </source>
</evidence>
<comment type="caution">
    <text evidence="1">The sequence shown here is derived from an EMBL/GenBank/DDBJ whole genome shotgun (WGS) entry which is preliminary data.</text>
</comment>
<evidence type="ECO:0000313" key="1">
    <source>
        <dbReference type="EMBL" id="OMJ89171.1"/>
    </source>
</evidence>
<gene>
    <name evidence="1" type="ORF">SteCoe_8719</name>
</gene>